<sequence>MMQSKGIVPATIGHFGLVWVCPLPSVLHCTMCQPAAMAANILHRDSSLFSKPAQLLTASARRRWKRFKSHHPLSPPADRSLHYHHMQLSRLSGCQCTMWGKLRDSPVIRWWITGWCEWVLPFQAMPPCSFHCAPGKQDYYWMGRYMQEGFLVNQEKRAPSSLLKICLPQRSGSKQSQPYHSTCLPQLASHTSPQEQQPMQTNQF</sequence>
<dbReference type="EMBL" id="IACJ01095590">
    <property type="protein sequence ID" value="LAA51155.1"/>
    <property type="molecule type" value="Transcribed_RNA"/>
</dbReference>
<evidence type="ECO:0000313" key="1">
    <source>
        <dbReference type="EMBL" id="LAA51155.1"/>
    </source>
</evidence>
<name>A0A2D4FUH4_MICCO</name>
<reference evidence="1" key="1">
    <citation type="submission" date="2017-07" db="EMBL/GenBank/DDBJ databases">
        <authorList>
            <person name="Mikheyev A."/>
            <person name="Grau M."/>
        </authorList>
    </citation>
    <scope>NUCLEOTIDE SEQUENCE</scope>
    <source>
        <tissue evidence="1">Venom_gland</tissue>
    </source>
</reference>
<accession>A0A2D4FUH4</accession>
<dbReference type="AlphaFoldDB" id="A0A2D4FUH4"/>
<protein>
    <submittedName>
        <fullName evidence="1">Uncharacterized protein</fullName>
    </submittedName>
</protein>
<organism evidence="1">
    <name type="scientific">Micrurus corallinus</name>
    <name type="common">Brazilian coral snake</name>
    <dbReference type="NCBI Taxonomy" id="54390"/>
    <lineage>
        <taxon>Eukaryota</taxon>
        <taxon>Metazoa</taxon>
        <taxon>Chordata</taxon>
        <taxon>Craniata</taxon>
        <taxon>Vertebrata</taxon>
        <taxon>Euteleostomi</taxon>
        <taxon>Lepidosauria</taxon>
        <taxon>Squamata</taxon>
        <taxon>Bifurcata</taxon>
        <taxon>Unidentata</taxon>
        <taxon>Episquamata</taxon>
        <taxon>Toxicofera</taxon>
        <taxon>Serpentes</taxon>
        <taxon>Colubroidea</taxon>
        <taxon>Elapidae</taxon>
        <taxon>Elapinae</taxon>
        <taxon>Micrurus</taxon>
    </lineage>
</organism>
<proteinExistence type="predicted"/>
<reference evidence="1" key="2">
    <citation type="submission" date="2017-11" db="EMBL/GenBank/DDBJ databases">
        <title>Coralsnake Venomics: Analyses of Venom Gland Transcriptomes and Proteomes of Six Brazilian Taxa.</title>
        <authorList>
            <person name="Aird S.D."/>
            <person name="Jorge da Silva N."/>
            <person name="Qiu L."/>
            <person name="Villar-Briones A."/>
            <person name="Aparecida-Saddi V."/>
            <person name="Campos-Telles M.P."/>
            <person name="Grau M."/>
            <person name="Mikheyev A.S."/>
        </authorList>
    </citation>
    <scope>NUCLEOTIDE SEQUENCE</scope>
    <source>
        <tissue evidence="1">Venom_gland</tissue>
    </source>
</reference>